<dbReference type="EMBL" id="GL435671">
    <property type="protein sequence ID" value="EFN72849.1"/>
    <property type="molecule type" value="Genomic_DNA"/>
</dbReference>
<feature type="non-terminal residue" evidence="1">
    <location>
        <position position="54"/>
    </location>
</feature>
<protein>
    <submittedName>
        <fullName evidence="1">Uncharacterized protein</fullName>
    </submittedName>
</protein>
<reference evidence="1 2" key="1">
    <citation type="journal article" date="2010" name="Science">
        <title>Genomic comparison of the ants Camponotus floridanus and Harpegnathos saltator.</title>
        <authorList>
            <person name="Bonasio R."/>
            <person name="Zhang G."/>
            <person name="Ye C."/>
            <person name="Mutti N.S."/>
            <person name="Fang X."/>
            <person name="Qin N."/>
            <person name="Donahue G."/>
            <person name="Yang P."/>
            <person name="Li Q."/>
            <person name="Li C."/>
            <person name="Zhang P."/>
            <person name="Huang Z."/>
            <person name="Berger S.L."/>
            <person name="Reinberg D."/>
            <person name="Wang J."/>
            <person name="Liebig J."/>
        </authorList>
    </citation>
    <scope>NUCLEOTIDE SEQUENCE [LARGE SCALE GENOMIC DNA]</scope>
    <source>
        <strain evidence="2">C129</strain>
    </source>
</reference>
<evidence type="ECO:0000313" key="2">
    <source>
        <dbReference type="Proteomes" id="UP000000311"/>
    </source>
</evidence>
<dbReference type="InParanoid" id="E2A140"/>
<accession>E2A140</accession>
<feature type="non-terminal residue" evidence="1">
    <location>
        <position position="1"/>
    </location>
</feature>
<name>E2A140_CAMFO</name>
<sequence>NDKHTLLKPGWTNIIYNEVWKQLKIPCCFAFKTARINRNPGEIFLKIKGKCTEC</sequence>
<evidence type="ECO:0000313" key="1">
    <source>
        <dbReference type="EMBL" id="EFN72849.1"/>
    </source>
</evidence>
<gene>
    <name evidence="1" type="ORF">EAG_13315</name>
</gene>
<dbReference type="AlphaFoldDB" id="E2A140"/>
<organism evidence="2">
    <name type="scientific">Camponotus floridanus</name>
    <name type="common">Florida carpenter ant</name>
    <dbReference type="NCBI Taxonomy" id="104421"/>
    <lineage>
        <taxon>Eukaryota</taxon>
        <taxon>Metazoa</taxon>
        <taxon>Ecdysozoa</taxon>
        <taxon>Arthropoda</taxon>
        <taxon>Hexapoda</taxon>
        <taxon>Insecta</taxon>
        <taxon>Pterygota</taxon>
        <taxon>Neoptera</taxon>
        <taxon>Endopterygota</taxon>
        <taxon>Hymenoptera</taxon>
        <taxon>Apocrita</taxon>
        <taxon>Aculeata</taxon>
        <taxon>Formicoidea</taxon>
        <taxon>Formicidae</taxon>
        <taxon>Formicinae</taxon>
        <taxon>Camponotus</taxon>
    </lineage>
</organism>
<dbReference type="Proteomes" id="UP000000311">
    <property type="component" value="Unassembled WGS sequence"/>
</dbReference>
<proteinExistence type="predicted"/>
<keyword evidence="2" id="KW-1185">Reference proteome</keyword>